<organism evidence="1 2">
    <name type="scientific">Aureimonas pseudogalii</name>
    <dbReference type="NCBI Taxonomy" id="1744844"/>
    <lineage>
        <taxon>Bacteria</taxon>
        <taxon>Pseudomonadati</taxon>
        <taxon>Pseudomonadota</taxon>
        <taxon>Alphaproteobacteria</taxon>
        <taxon>Hyphomicrobiales</taxon>
        <taxon>Aurantimonadaceae</taxon>
        <taxon>Aureimonas</taxon>
    </lineage>
</organism>
<sequence length="321" mass="36227">MDASLIGYDHHDEPSQSRQLLLRISESWNTRAKVRREALDLTFEPARDDFLETLLPFHQHPLYQALSECDRQRILSCGWLIYNDKTVAIETAIVTPSCNDALEGRIPGLEGGLMRKLVCETLVDEAYHLLLVENASRITRHYRGLGDIRIPTFNLVRFMEEAKAGCSEGWQRTLVQLATSVVSEIFVSDYLHQLSDCHTIQTLNRATVAAHRHDELAHSKVFTGLAETFYPALDRKQQAFFAEVLPKPIEWFADMELDIWDDVLAQLGIVQGRTIVADCRPMNANAVRRVDYSGVVNLGRNIGVFDTMNGRDSFGLLGIAA</sequence>
<protein>
    <recommendedName>
        <fullName evidence="3">Diiron oxygenase</fullName>
    </recommendedName>
</protein>
<dbReference type="InterPro" id="IPR025859">
    <property type="entry name" value="AurF/CmlI"/>
</dbReference>
<proteinExistence type="predicted"/>
<evidence type="ECO:0000313" key="2">
    <source>
        <dbReference type="Proteomes" id="UP000542776"/>
    </source>
</evidence>
<name>A0A7W6H6Z1_9HYPH</name>
<keyword evidence="2" id="KW-1185">Reference proteome</keyword>
<accession>A0A7W6H6Z1</accession>
<dbReference type="RefSeq" id="WP_183201275.1">
    <property type="nucleotide sequence ID" value="NZ_JACIEK010000012.1"/>
</dbReference>
<dbReference type="Pfam" id="PF11583">
    <property type="entry name" value="AurF"/>
    <property type="match status" value="1"/>
</dbReference>
<dbReference type="Proteomes" id="UP000542776">
    <property type="component" value="Unassembled WGS sequence"/>
</dbReference>
<dbReference type="GO" id="GO:0016491">
    <property type="term" value="F:oxidoreductase activity"/>
    <property type="evidence" value="ECO:0007669"/>
    <property type="project" value="InterPro"/>
</dbReference>
<dbReference type="InterPro" id="IPR012348">
    <property type="entry name" value="RNR-like"/>
</dbReference>
<reference evidence="1 2" key="1">
    <citation type="submission" date="2020-08" db="EMBL/GenBank/DDBJ databases">
        <title>Genomic Encyclopedia of Type Strains, Phase IV (KMG-IV): sequencing the most valuable type-strain genomes for metagenomic binning, comparative biology and taxonomic classification.</title>
        <authorList>
            <person name="Goeker M."/>
        </authorList>
    </citation>
    <scope>NUCLEOTIDE SEQUENCE [LARGE SCALE GENOMIC DNA]</scope>
    <source>
        <strain evidence="1 2">DSM 102238</strain>
    </source>
</reference>
<evidence type="ECO:0000313" key="1">
    <source>
        <dbReference type="EMBL" id="MBB3999759.1"/>
    </source>
</evidence>
<gene>
    <name evidence="1" type="ORF">GGR04_003629</name>
</gene>
<dbReference type="AlphaFoldDB" id="A0A7W6H6Z1"/>
<dbReference type="EMBL" id="JACIEK010000012">
    <property type="protein sequence ID" value="MBB3999759.1"/>
    <property type="molecule type" value="Genomic_DNA"/>
</dbReference>
<comment type="caution">
    <text evidence="1">The sequence shown here is derived from an EMBL/GenBank/DDBJ whole genome shotgun (WGS) entry which is preliminary data.</text>
</comment>
<dbReference type="Gene3D" id="1.10.620.20">
    <property type="entry name" value="Ribonucleotide Reductase, subunit A"/>
    <property type="match status" value="1"/>
</dbReference>
<evidence type="ECO:0008006" key="3">
    <source>
        <dbReference type="Google" id="ProtNLM"/>
    </source>
</evidence>